<dbReference type="EMBL" id="SDHZ01000001">
    <property type="protein sequence ID" value="RXK86564.1"/>
    <property type="molecule type" value="Genomic_DNA"/>
</dbReference>
<comment type="caution">
    <text evidence="4">The sequence shown here is derived from an EMBL/GenBank/DDBJ whole genome shotgun (WGS) entry which is preliminary data.</text>
</comment>
<evidence type="ECO:0000313" key="4">
    <source>
        <dbReference type="EMBL" id="RXK86564.1"/>
    </source>
</evidence>
<keyword evidence="1" id="KW-0812">Transmembrane</keyword>
<sequence>MSAQNGHMKQLLILYLENRCTPEQYQEVMEWLRTSAPNRLLLQQMRDDFGTIPQNPQLRISEKSAEKLREQLLEKVHAAQNTQRAPIRRLWQWTAAAAVIALIVLGARIWMIKKPGGDYSTPLVTAENRLLSTPPAQGKAQLTLANGTVILLDSVANGRLATQGNALIEAAPNRLEYECQSASLPDNQLYANTVSTQRGGQYQVKLSDGTIVWLNAASALKFPAVFAGNERRVELTGEAYFEVAAASLPNGSKKPFIVIAKGQEVYVTGTHFNIMAYNEEAYVKTTLLEGGVKVSHGGESVMLQPGQQSRLTDQGNIKVEKAANIAEAMAWKNGFFYFENESIETVMRQIARWYDVEVEFHSVNNERFYAQPSRRVRLANVLTALELTGKVHFTIQGKKIIVDP</sequence>
<proteinExistence type="predicted"/>
<evidence type="ECO:0000313" key="5">
    <source>
        <dbReference type="Proteomes" id="UP000290545"/>
    </source>
</evidence>
<keyword evidence="1" id="KW-1133">Transmembrane helix</keyword>
<dbReference type="AlphaFoldDB" id="A0A4Q1DAV5"/>
<dbReference type="GO" id="GO:0016989">
    <property type="term" value="F:sigma factor antagonist activity"/>
    <property type="evidence" value="ECO:0007669"/>
    <property type="project" value="TreeGrafter"/>
</dbReference>
<protein>
    <submittedName>
        <fullName evidence="4">FecR family protein</fullName>
    </submittedName>
</protein>
<dbReference type="Gene3D" id="2.60.120.1440">
    <property type="match status" value="1"/>
</dbReference>
<dbReference type="InterPro" id="IPR006860">
    <property type="entry name" value="FecR"/>
</dbReference>
<evidence type="ECO:0000256" key="1">
    <source>
        <dbReference type="SAM" id="Phobius"/>
    </source>
</evidence>
<evidence type="ECO:0000259" key="2">
    <source>
        <dbReference type="Pfam" id="PF04773"/>
    </source>
</evidence>
<keyword evidence="5" id="KW-1185">Reference proteome</keyword>
<dbReference type="InterPro" id="IPR032508">
    <property type="entry name" value="FecR_C"/>
</dbReference>
<feature type="domain" description="FecR protein" evidence="2">
    <location>
        <begin position="193"/>
        <end position="293"/>
    </location>
</feature>
<dbReference type="OrthoDB" id="1099963at2"/>
<dbReference type="PANTHER" id="PTHR30273">
    <property type="entry name" value="PERIPLASMIC SIGNAL SENSOR AND SIGMA FACTOR ACTIVATOR FECR-RELATED"/>
    <property type="match status" value="1"/>
</dbReference>
<name>A0A4Q1DAV5_9BACT</name>
<reference evidence="4 5" key="1">
    <citation type="submission" date="2019-01" db="EMBL/GenBank/DDBJ databases">
        <title>Filimonas sp. strain TTM-71.</title>
        <authorList>
            <person name="Chen W.-M."/>
        </authorList>
    </citation>
    <scope>NUCLEOTIDE SEQUENCE [LARGE SCALE GENOMIC DNA]</scope>
    <source>
        <strain evidence="4 5">TTM-71</strain>
    </source>
</reference>
<dbReference type="Proteomes" id="UP000290545">
    <property type="component" value="Unassembled WGS sequence"/>
</dbReference>
<keyword evidence="1" id="KW-0472">Membrane</keyword>
<dbReference type="Pfam" id="PF04773">
    <property type="entry name" value="FecR"/>
    <property type="match status" value="1"/>
</dbReference>
<accession>A0A4Q1DAV5</accession>
<gene>
    <name evidence="4" type="ORF">ESB13_07095</name>
</gene>
<feature type="transmembrane region" description="Helical" evidence="1">
    <location>
        <begin position="90"/>
        <end position="111"/>
    </location>
</feature>
<organism evidence="4 5">
    <name type="scientific">Filimonas effusa</name>
    <dbReference type="NCBI Taxonomy" id="2508721"/>
    <lineage>
        <taxon>Bacteria</taxon>
        <taxon>Pseudomonadati</taxon>
        <taxon>Bacteroidota</taxon>
        <taxon>Chitinophagia</taxon>
        <taxon>Chitinophagales</taxon>
        <taxon>Chitinophagaceae</taxon>
        <taxon>Filimonas</taxon>
    </lineage>
</organism>
<dbReference type="Pfam" id="PF16344">
    <property type="entry name" value="FecR_C"/>
    <property type="match status" value="1"/>
</dbReference>
<dbReference type="PANTHER" id="PTHR30273:SF2">
    <property type="entry name" value="PROTEIN FECR"/>
    <property type="match status" value="1"/>
</dbReference>
<evidence type="ECO:0000259" key="3">
    <source>
        <dbReference type="Pfam" id="PF16344"/>
    </source>
</evidence>
<dbReference type="Gene3D" id="3.55.50.30">
    <property type="match status" value="1"/>
</dbReference>
<feature type="domain" description="Protein FecR C-terminal" evidence="3">
    <location>
        <begin position="336"/>
        <end position="402"/>
    </location>
</feature>
<dbReference type="InterPro" id="IPR012373">
    <property type="entry name" value="Ferrdict_sens_TM"/>
</dbReference>